<dbReference type="AlphaFoldDB" id="A0A656KPC9"/>
<sequence length="70" mass="7990">MEPNCQPIIRNNSLLTALSFLRQYNVSSSRSITSDWCELGSNLLCVKQLMCIRQRRIQGSGSMRMEVLVI</sequence>
<evidence type="ECO:0000313" key="2">
    <source>
        <dbReference type="Proteomes" id="UP000053110"/>
    </source>
</evidence>
<dbReference type="EMBL" id="KE374985">
    <property type="protein sequence ID" value="EPQ66803.1"/>
    <property type="molecule type" value="Genomic_DNA"/>
</dbReference>
<evidence type="ECO:0000313" key="1">
    <source>
        <dbReference type="EMBL" id="EPQ66803.1"/>
    </source>
</evidence>
<name>A0A656KPC9_BLUGR</name>
<proteinExistence type="predicted"/>
<accession>A0A656KPC9</accession>
<reference evidence="2" key="1">
    <citation type="journal article" date="2013" name="Nat. Genet.">
        <title>The wheat powdery mildew genome shows the unique evolution of an obligate biotroph.</title>
        <authorList>
            <person name="Wicker T."/>
            <person name="Oberhaensli S."/>
            <person name="Parlange F."/>
            <person name="Buchmann J.P."/>
            <person name="Shatalina M."/>
            <person name="Roffler S."/>
            <person name="Ben-David R."/>
            <person name="Dolezel J."/>
            <person name="Simkova H."/>
            <person name="Schulze-Lefert P."/>
            <person name="Spanu P.D."/>
            <person name="Bruggmann R."/>
            <person name="Amselem J."/>
            <person name="Quesneville H."/>
            <person name="Ver Loren van Themaat E."/>
            <person name="Paape T."/>
            <person name="Shimizu K.K."/>
            <person name="Keller B."/>
        </authorList>
    </citation>
    <scope>NUCLEOTIDE SEQUENCE [LARGE SCALE GENOMIC DNA]</scope>
    <source>
        <strain evidence="2">96224</strain>
    </source>
</reference>
<dbReference type="Proteomes" id="UP000053110">
    <property type="component" value="Unassembled WGS sequence"/>
</dbReference>
<protein>
    <submittedName>
        <fullName evidence="1">Uncharacterized protein</fullName>
    </submittedName>
</protein>
<organism evidence="1 2">
    <name type="scientific">Blumeria graminis f. sp. tritici 96224</name>
    <dbReference type="NCBI Taxonomy" id="1268274"/>
    <lineage>
        <taxon>Eukaryota</taxon>
        <taxon>Fungi</taxon>
        <taxon>Dikarya</taxon>
        <taxon>Ascomycota</taxon>
        <taxon>Pezizomycotina</taxon>
        <taxon>Leotiomycetes</taxon>
        <taxon>Erysiphales</taxon>
        <taxon>Erysiphaceae</taxon>
        <taxon>Blumeria</taxon>
    </lineage>
</organism>
<gene>
    <name evidence="1" type="ORF">BGT96224_1521</name>
</gene>